<dbReference type="eggNOG" id="ENOG502T6EH">
    <property type="taxonomic scope" value="Eukaryota"/>
</dbReference>
<feature type="compositionally biased region" description="Polar residues" evidence="1">
    <location>
        <begin position="157"/>
        <end position="167"/>
    </location>
</feature>
<feature type="region of interest" description="Disordered" evidence="1">
    <location>
        <begin position="157"/>
        <end position="186"/>
    </location>
</feature>
<gene>
    <name evidence="2" type="ORF">OCS_03624</name>
</gene>
<feature type="region of interest" description="Disordered" evidence="1">
    <location>
        <begin position="492"/>
        <end position="521"/>
    </location>
</feature>
<dbReference type="HOGENOM" id="CLU_353396_0_0_1"/>
<dbReference type="OrthoDB" id="4837923at2759"/>
<feature type="compositionally biased region" description="Polar residues" evidence="1">
    <location>
        <begin position="131"/>
        <end position="142"/>
    </location>
</feature>
<feature type="region of interest" description="Disordered" evidence="1">
    <location>
        <begin position="96"/>
        <end position="142"/>
    </location>
</feature>
<dbReference type="AlphaFoldDB" id="T5A5E6"/>
<feature type="compositionally biased region" description="Low complexity" evidence="1">
    <location>
        <begin position="116"/>
        <end position="130"/>
    </location>
</feature>
<feature type="compositionally biased region" description="Basic and acidic residues" evidence="1">
    <location>
        <begin position="17"/>
        <end position="26"/>
    </location>
</feature>
<protein>
    <submittedName>
        <fullName evidence="2">Uncharacterized protein</fullName>
    </submittedName>
</protein>
<evidence type="ECO:0000256" key="1">
    <source>
        <dbReference type="SAM" id="MobiDB-lite"/>
    </source>
</evidence>
<feature type="region of interest" description="Disordered" evidence="1">
    <location>
        <begin position="1"/>
        <end position="60"/>
    </location>
</feature>
<feature type="compositionally biased region" description="Low complexity" evidence="1">
    <location>
        <begin position="505"/>
        <end position="516"/>
    </location>
</feature>
<organism evidence="2 3">
    <name type="scientific">Ophiocordyceps sinensis (strain Co18 / CGMCC 3.14243)</name>
    <name type="common">Yarsagumba caterpillar fungus</name>
    <name type="synonym">Hirsutella sinensis</name>
    <dbReference type="NCBI Taxonomy" id="911162"/>
    <lineage>
        <taxon>Eukaryota</taxon>
        <taxon>Fungi</taxon>
        <taxon>Dikarya</taxon>
        <taxon>Ascomycota</taxon>
        <taxon>Pezizomycotina</taxon>
        <taxon>Sordariomycetes</taxon>
        <taxon>Hypocreomycetidae</taxon>
        <taxon>Hypocreales</taxon>
        <taxon>Ophiocordycipitaceae</taxon>
        <taxon>Ophiocordyceps</taxon>
    </lineage>
</organism>
<feature type="region of interest" description="Disordered" evidence="1">
    <location>
        <begin position="597"/>
        <end position="651"/>
    </location>
</feature>
<proteinExistence type="predicted"/>
<feature type="compositionally biased region" description="Low complexity" evidence="1">
    <location>
        <begin position="43"/>
        <end position="53"/>
    </location>
</feature>
<accession>T5A5E6</accession>
<dbReference type="EMBL" id="KE652728">
    <property type="protein sequence ID" value="EQL00670.1"/>
    <property type="molecule type" value="Genomic_DNA"/>
</dbReference>
<sequence length="795" mass="84065">MEHVSDDRRRSSSRHPGPRDTRRQADDIVNPDSRTSSLKGEEGAPSAASAGGALKPRRTLSSTTLHCRRLLCCTPGTGGGRPREFVRNISRSKSCLSVAPDSEARHGPRVSATNAKGSISSGASKASISSVSTEAESVKSIPSSQAVRLMEGLLNTPSSDQAQSHQALSGAGKPTPASGGEPKPSAVGAETLYILSSSHRDTACYMYRTETGDSQDLYAFDHVPVRAIHGCGGQPAYLMAMSDKDPTVDSLRYKCTFPAPGVEASLARASSTAKMPPDGRSEAGGCGFGGKAEPAGHVSGCMPQFIQQDMVQAVIDKVRNQLPSRTRRLDSLANDDASNDILYLVSDKDIVDSVSLAFAELVQADDATPSKRISARGGRALPSLPSLPKPNCQCNMITPGLAAAADPAITISVPKASFSNTGGADGGGRAGIKCPDVSTKAASTKAAVVSRRRATEIVWMENEADDGQYATKRASGTDPGLVCKDHSCPLRKPSLVKGPKRDGSLSKATTSASSSLADREANMRSFPELQPRQRTNEWPPAEMDQLSKACPPNFYRMGVDAHGGAGASDSWPDGLAQEPVVNALHCDDSLFGGNPFHGDGGGLSTERQSTRRPSSMTADKRLGTCIGSASHRRRSTQAVDTSSWQGESTNSDSNKCLLLSLLDWLRWNGQNIFPRHDDCPANACCSACWTGCAGTGKTSFTATTTVPRRQRRPRLLPVEFARRGPRGAAGSAPLVPKTPGHMSAKTTWTRLRGAASRRRGEAWEGLLCRGPGTLGLLSGWRLLSLLVSVDTSWST</sequence>
<feature type="compositionally biased region" description="Polar residues" evidence="1">
    <location>
        <begin position="636"/>
        <end position="651"/>
    </location>
</feature>
<evidence type="ECO:0000313" key="3">
    <source>
        <dbReference type="Proteomes" id="UP000019374"/>
    </source>
</evidence>
<reference evidence="2 3" key="1">
    <citation type="journal article" date="2013" name="Chin. Sci. Bull.">
        <title>Genome survey uncovers the secrets of sex and lifestyle in caterpillar fungus.</title>
        <authorList>
            <person name="Hu X."/>
            <person name="Zhang Y."/>
            <person name="Xiao G."/>
            <person name="Zheng P."/>
            <person name="Xia Y."/>
            <person name="Zhang X."/>
            <person name="St Leger R.J."/>
            <person name="Liu X."/>
            <person name="Wang C."/>
        </authorList>
    </citation>
    <scope>NUCLEOTIDE SEQUENCE [LARGE SCALE GENOMIC DNA]</scope>
    <source>
        <strain evidence="3">Co18 / CGMCC 3.14243</strain>
        <tissue evidence="2">Fruit-body</tissue>
    </source>
</reference>
<feature type="compositionally biased region" description="Polar residues" evidence="1">
    <location>
        <begin position="605"/>
        <end position="617"/>
    </location>
</feature>
<dbReference type="Proteomes" id="UP000019374">
    <property type="component" value="Unassembled WGS sequence"/>
</dbReference>
<feature type="compositionally biased region" description="Basic and acidic residues" evidence="1">
    <location>
        <begin position="1"/>
        <end position="10"/>
    </location>
</feature>
<name>T5A5E6_OPHSC</name>
<evidence type="ECO:0000313" key="2">
    <source>
        <dbReference type="EMBL" id="EQL00670.1"/>
    </source>
</evidence>